<evidence type="ECO:0000259" key="3">
    <source>
        <dbReference type="SMART" id="SM00499"/>
    </source>
</evidence>
<name>A0A9D4XAD0_PEA</name>
<protein>
    <recommendedName>
        <fullName evidence="3">Bifunctional inhibitor/plant lipid transfer protein/seed storage helical domain-containing protein</fullName>
    </recommendedName>
</protein>
<evidence type="ECO:0000256" key="1">
    <source>
        <dbReference type="ARBA" id="ARBA00008965"/>
    </source>
</evidence>
<dbReference type="EMBL" id="JAMSHJ010000004">
    <property type="protein sequence ID" value="KAI5417464.1"/>
    <property type="molecule type" value="Genomic_DNA"/>
</dbReference>
<comment type="similarity">
    <text evidence="1">Belongs to the plant LTP family. PEARLI1 subfamily.</text>
</comment>
<dbReference type="CDD" id="cd01958">
    <property type="entry name" value="HPS_like"/>
    <property type="match status" value="1"/>
</dbReference>
<dbReference type="PANTHER" id="PTHR31731">
    <property type="match status" value="1"/>
</dbReference>
<keyword evidence="2" id="KW-0732">Signal</keyword>
<feature type="non-terminal residue" evidence="4">
    <location>
        <position position="1"/>
    </location>
</feature>
<dbReference type="Gramene" id="Psat04G0217400-T1">
    <property type="protein sequence ID" value="KAI5417464.1"/>
    <property type="gene ID" value="KIW84_042174"/>
</dbReference>
<dbReference type="SUPFAM" id="SSF47699">
    <property type="entry name" value="Bifunctional inhibitor/lipid-transfer protein/seed storage 2S albumin"/>
    <property type="match status" value="1"/>
</dbReference>
<evidence type="ECO:0000313" key="4">
    <source>
        <dbReference type="EMBL" id="KAI5417464.1"/>
    </source>
</evidence>
<dbReference type="SMART" id="SM00499">
    <property type="entry name" value="AAI"/>
    <property type="match status" value="1"/>
</dbReference>
<dbReference type="FunFam" id="1.10.110.10:FF:000003">
    <property type="entry name" value="pEARLI1-like lipid transfer protein 1"/>
    <property type="match status" value="1"/>
</dbReference>
<dbReference type="Gene3D" id="1.10.110.10">
    <property type="entry name" value="Plant lipid-transfer and hydrophobic proteins"/>
    <property type="match status" value="1"/>
</dbReference>
<keyword evidence="5" id="KW-1185">Reference proteome</keyword>
<comment type="caution">
    <text evidence="4">The sequence shown here is derived from an EMBL/GenBank/DDBJ whole genome shotgun (WGS) entry which is preliminary data.</text>
</comment>
<dbReference type="InterPro" id="IPR027923">
    <property type="entry name" value="Hydrophob_seed_dom"/>
</dbReference>
<dbReference type="Pfam" id="PF14547">
    <property type="entry name" value="Hydrophob_seed"/>
    <property type="match status" value="1"/>
</dbReference>
<organism evidence="4 5">
    <name type="scientific">Pisum sativum</name>
    <name type="common">Garden pea</name>
    <name type="synonym">Lathyrus oleraceus</name>
    <dbReference type="NCBI Taxonomy" id="3888"/>
    <lineage>
        <taxon>Eukaryota</taxon>
        <taxon>Viridiplantae</taxon>
        <taxon>Streptophyta</taxon>
        <taxon>Embryophyta</taxon>
        <taxon>Tracheophyta</taxon>
        <taxon>Spermatophyta</taxon>
        <taxon>Magnoliopsida</taxon>
        <taxon>eudicotyledons</taxon>
        <taxon>Gunneridae</taxon>
        <taxon>Pentapetalae</taxon>
        <taxon>rosids</taxon>
        <taxon>fabids</taxon>
        <taxon>Fabales</taxon>
        <taxon>Fabaceae</taxon>
        <taxon>Papilionoideae</taxon>
        <taxon>50 kb inversion clade</taxon>
        <taxon>NPAAA clade</taxon>
        <taxon>Hologalegina</taxon>
        <taxon>IRL clade</taxon>
        <taxon>Fabeae</taxon>
        <taxon>Lathyrus</taxon>
    </lineage>
</organism>
<dbReference type="Proteomes" id="UP001058974">
    <property type="component" value="Chromosome 4"/>
</dbReference>
<dbReference type="InterPro" id="IPR051636">
    <property type="entry name" value="Plant_LTP/defense-related"/>
</dbReference>
<evidence type="ECO:0000313" key="5">
    <source>
        <dbReference type="Proteomes" id="UP001058974"/>
    </source>
</evidence>
<accession>A0A9D4XAD0</accession>
<feature type="domain" description="Bifunctional inhibitor/plant lipid transfer protein/seed storage helical" evidence="3">
    <location>
        <begin position="76"/>
        <end position="157"/>
    </location>
</feature>
<proteinExistence type="inferred from homology"/>
<reference evidence="4 5" key="1">
    <citation type="journal article" date="2022" name="Nat. Genet.">
        <title>Improved pea reference genome and pan-genome highlight genomic features and evolutionary characteristics.</title>
        <authorList>
            <person name="Yang T."/>
            <person name="Liu R."/>
            <person name="Luo Y."/>
            <person name="Hu S."/>
            <person name="Wang D."/>
            <person name="Wang C."/>
            <person name="Pandey M.K."/>
            <person name="Ge S."/>
            <person name="Xu Q."/>
            <person name="Li N."/>
            <person name="Li G."/>
            <person name="Huang Y."/>
            <person name="Saxena R.K."/>
            <person name="Ji Y."/>
            <person name="Li M."/>
            <person name="Yan X."/>
            <person name="He Y."/>
            <person name="Liu Y."/>
            <person name="Wang X."/>
            <person name="Xiang C."/>
            <person name="Varshney R.K."/>
            <person name="Ding H."/>
            <person name="Gao S."/>
            <person name="Zong X."/>
        </authorList>
    </citation>
    <scope>NUCLEOTIDE SEQUENCE [LARGE SCALE GENOMIC DNA]</scope>
    <source>
        <strain evidence="4 5">cv. Zhongwan 6</strain>
    </source>
</reference>
<sequence>SFPYKNLFYSSQTSSLTHQTRVIKSIFQLLMASKIAMILALNILFFTSVTSNYVPCPPPSPTGDNHHHSHPKNPTCPRDTIKLGVCADILGLINVELGKPPKTPCCSLIDGLANLEAAVCLCTALKANVLGISLNLPINLSLILDYCGKGVPKEFVCA</sequence>
<dbReference type="InterPro" id="IPR016140">
    <property type="entry name" value="Bifunc_inhib/LTP/seed_store"/>
</dbReference>
<gene>
    <name evidence="4" type="ORF">KIW84_042174</name>
</gene>
<evidence type="ECO:0000256" key="2">
    <source>
        <dbReference type="ARBA" id="ARBA00022729"/>
    </source>
</evidence>
<dbReference type="AlphaFoldDB" id="A0A9D4XAD0"/>
<dbReference type="InterPro" id="IPR036312">
    <property type="entry name" value="Bifun_inhib/LTP/seed_sf"/>
</dbReference>